<dbReference type="InterPro" id="IPR027417">
    <property type="entry name" value="P-loop_NTPase"/>
</dbReference>
<dbReference type="EC" id="2.7.1.24" evidence="3"/>
<evidence type="ECO:0000313" key="3">
    <source>
        <dbReference type="EMBL" id="VAW15729.1"/>
    </source>
</evidence>
<dbReference type="EMBL" id="UOEL01000127">
    <property type="protein sequence ID" value="VAW15729.1"/>
    <property type="molecule type" value="Genomic_DNA"/>
</dbReference>
<reference evidence="3" key="1">
    <citation type="submission" date="2018-06" db="EMBL/GenBank/DDBJ databases">
        <authorList>
            <person name="Zhirakovskaya E."/>
        </authorList>
    </citation>
    <scope>NUCLEOTIDE SEQUENCE</scope>
</reference>
<keyword evidence="2" id="KW-0067">ATP-binding</keyword>
<dbReference type="Pfam" id="PF01121">
    <property type="entry name" value="CoaE"/>
    <property type="match status" value="1"/>
</dbReference>
<name>A0A3B0TU37_9ZZZZ</name>
<organism evidence="3">
    <name type="scientific">hydrothermal vent metagenome</name>
    <dbReference type="NCBI Taxonomy" id="652676"/>
    <lineage>
        <taxon>unclassified sequences</taxon>
        <taxon>metagenomes</taxon>
        <taxon>ecological metagenomes</taxon>
    </lineage>
</organism>
<keyword evidence="3" id="KW-0418">Kinase</keyword>
<dbReference type="GO" id="GO:0005524">
    <property type="term" value="F:ATP binding"/>
    <property type="evidence" value="ECO:0007669"/>
    <property type="project" value="UniProtKB-KW"/>
</dbReference>
<dbReference type="HAMAP" id="MF_00376">
    <property type="entry name" value="Dephospho_CoA_kinase"/>
    <property type="match status" value="1"/>
</dbReference>
<dbReference type="NCBIfam" id="TIGR00152">
    <property type="entry name" value="dephospho-CoA kinase"/>
    <property type="match status" value="1"/>
</dbReference>
<dbReference type="PANTHER" id="PTHR10695">
    <property type="entry name" value="DEPHOSPHO-COA KINASE-RELATED"/>
    <property type="match status" value="1"/>
</dbReference>
<dbReference type="GO" id="GO:0015937">
    <property type="term" value="P:coenzyme A biosynthetic process"/>
    <property type="evidence" value="ECO:0007669"/>
    <property type="project" value="InterPro"/>
</dbReference>
<evidence type="ECO:0000256" key="1">
    <source>
        <dbReference type="ARBA" id="ARBA00022741"/>
    </source>
</evidence>
<dbReference type="InterPro" id="IPR001977">
    <property type="entry name" value="Depp_CoAkinase"/>
</dbReference>
<dbReference type="SUPFAM" id="SSF52540">
    <property type="entry name" value="P-loop containing nucleoside triphosphate hydrolases"/>
    <property type="match status" value="1"/>
</dbReference>
<dbReference type="PROSITE" id="PS51219">
    <property type="entry name" value="DPCK"/>
    <property type="match status" value="1"/>
</dbReference>
<protein>
    <submittedName>
        <fullName evidence="3">Dephospho-CoA kinase</fullName>
        <ecNumber evidence="3">2.7.1.24</ecNumber>
    </submittedName>
</protein>
<sequence>MMIVGLTGGIGSGKTVVGKFFHELGIPVYDSDLEAKRLMVSSQKVKKSIIALLGKKAYHGKKLNKTYISNIIFTNETILKKINAIVHPAVKKDFLTWMKKQDSPYVIQETALIFENMSQDFYDKVILVTAPKNVRVSRVMKRDDSFKQDVLARIENQLDDSKKISLSDYVIENIELSKTLAEVKKVHIALLDYS</sequence>
<keyword evidence="1" id="KW-0547">Nucleotide-binding</keyword>
<dbReference type="PANTHER" id="PTHR10695:SF46">
    <property type="entry name" value="BIFUNCTIONAL COENZYME A SYNTHASE-RELATED"/>
    <property type="match status" value="1"/>
</dbReference>
<gene>
    <name evidence="3" type="ORF">MNBD_BACTEROID03-2357</name>
</gene>
<dbReference type="AlphaFoldDB" id="A0A3B0TU37"/>
<proteinExistence type="inferred from homology"/>
<accession>A0A3B0TU37</accession>
<dbReference type="CDD" id="cd02022">
    <property type="entry name" value="DPCK"/>
    <property type="match status" value="1"/>
</dbReference>
<dbReference type="Gene3D" id="3.40.50.300">
    <property type="entry name" value="P-loop containing nucleotide triphosphate hydrolases"/>
    <property type="match status" value="1"/>
</dbReference>
<keyword evidence="3" id="KW-0808">Transferase</keyword>
<dbReference type="GO" id="GO:0004140">
    <property type="term" value="F:dephospho-CoA kinase activity"/>
    <property type="evidence" value="ECO:0007669"/>
    <property type="project" value="UniProtKB-EC"/>
</dbReference>
<evidence type="ECO:0000256" key="2">
    <source>
        <dbReference type="ARBA" id="ARBA00022840"/>
    </source>
</evidence>